<keyword evidence="4 7" id="KW-0694">RNA-binding</keyword>
<gene>
    <name evidence="7" type="primary">pth</name>
    <name evidence="10" type="ORF">A2677_02800</name>
</gene>
<evidence type="ECO:0000256" key="3">
    <source>
        <dbReference type="ARBA" id="ARBA00022801"/>
    </source>
</evidence>
<feature type="binding site" evidence="7">
    <location>
        <position position="14"/>
    </location>
    <ligand>
        <name>tRNA</name>
        <dbReference type="ChEBI" id="CHEBI:17843"/>
    </ligand>
</feature>
<dbReference type="CDD" id="cd00462">
    <property type="entry name" value="PTH"/>
    <property type="match status" value="1"/>
</dbReference>
<evidence type="ECO:0000256" key="7">
    <source>
        <dbReference type="HAMAP-Rule" id="MF_00083"/>
    </source>
</evidence>
<evidence type="ECO:0000256" key="6">
    <source>
        <dbReference type="ARBA" id="ARBA00050038"/>
    </source>
</evidence>
<evidence type="ECO:0000256" key="2">
    <source>
        <dbReference type="ARBA" id="ARBA00022555"/>
    </source>
</evidence>
<evidence type="ECO:0000256" key="1">
    <source>
        <dbReference type="ARBA" id="ARBA00013260"/>
    </source>
</evidence>
<dbReference type="Proteomes" id="UP000177817">
    <property type="component" value="Unassembled WGS sequence"/>
</dbReference>
<comment type="similarity">
    <text evidence="5 7 9">Belongs to the PTH family.</text>
</comment>
<dbReference type="FunFam" id="3.40.50.1470:FF:000001">
    <property type="entry name" value="Peptidyl-tRNA hydrolase"/>
    <property type="match status" value="1"/>
</dbReference>
<dbReference type="GO" id="GO:0005737">
    <property type="term" value="C:cytoplasm"/>
    <property type="evidence" value="ECO:0007669"/>
    <property type="project" value="UniProtKB-SubCell"/>
</dbReference>
<dbReference type="Gene3D" id="3.40.50.1470">
    <property type="entry name" value="Peptidyl-tRNA hydrolase"/>
    <property type="match status" value="1"/>
</dbReference>
<dbReference type="Pfam" id="PF01195">
    <property type="entry name" value="Pept_tRNA_hydro"/>
    <property type="match status" value="1"/>
</dbReference>
<feature type="active site" description="Proton acceptor" evidence="7">
    <location>
        <position position="19"/>
    </location>
</feature>
<organism evidence="10 11">
    <name type="scientific">Candidatus Komeilibacteria bacterium RIFCSPHIGHO2_01_FULL_52_14</name>
    <dbReference type="NCBI Taxonomy" id="1798549"/>
    <lineage>
        <taxon>Bacteria</taxon>
        <taxon>Candidatus Komeiliibacteriota</taxon>
    </lineage>
</organism>
<feature type="binding site" evidence="7">
    <location>
        <position position="67"/>
    </location>
    <ligand>
        <name>tRNA</name>
        <dbReference type="ChEBI" id="CHEBI:17843"/>
    </ligand>
</feature>
<comment type="function">
    <text evidence="7">Hydrolyzes ribosome-free peptidyl-tRNAs (with 1 or more amino acids incorporated), which drop off the ribosome during protein synthesis, or as a result of ribosome stalling.</text>
</comment>
<proteinExistence type="inferred from homology"/>
<keyword evidence="2 7" id="KW-0820">tRNA-binding</keyword>
<feature type="site" description="Discriminates between blocked and unblocked aminoacyl-tRNA" evidence="7">
    <location>
        <position position="9"/>
    </location>
</feature>
<evidence type="ECO:0000313" key="11">
    <source>
        <dbReference type="Proteomes" id="UP000177817"/>
    </source>
</evidence>
<dbReference type="InterPro" id="IPR036416">
    <property type="entry name" value="Pept_tRNA_hydro_sf"/>
</dbReference>
<evidence type="ECO:0000256" key="9">
    <source>
        <dbReference type="RuleBase" id="RU004320"/>
    </source>
</evidence>
<dbReference type="EC" id="3.1.1.29" evidence="1 7"/>
<comment type="caution">
    <text evidence="10">The sequence shown here is derived from an EMBL/GenBank/DDBJ whole genome shotgun (WGS) entry which is preliminary data.</text>
</comment>
<comment type="caution">
    <text evidence="7">Lacks conserved residue(s) required for the propagation of feature annotation.</text>
</comment>
<dbReference type="GO" id="GO:0000049">
    <property type="term" value="F:tRNA binding"/>
    <property type="evidence" value="ECO:0007669"/>
    <property type="project" value="UniProtKB-UniRule"/>
</dbReference>
<dbReference type="NCBIfam" id="TIGR00447">
    <property type="entry name" value="pth"/>
    <property type="match status" value="1"/>
</dbReference>
<evidence type="ECO:0000313" key="10">
    <source>
        <dbReference type="EMBL" id="OGY88603.1"/>
    </source>
</evidence>
<accession>A0A1G2BHB2</accession>
<evidence type="ECO:0000256" key="8">
    <source>
        <dbReference type="RuleBase" id="RU000673"/>
    </source>
</evidence>
<keyword evidence="7" id="KW-0963">Cytoplasm</keyword>
<dbReference type="PROSITE" id="PS01195">
    <property type="entry name" value="PEPT_TRNA_HYDROL_1"/>
    <property type="match status" value="1"/>
</dbReference>
<dbReference type="PANTHER" id="PTHR17224:SF1">
    <property type="entry name" value="PEPTIDYL-TRNA HYDROLASE"/>
    <property type="match status" value="1"/>
</dbReference>
<dbReference type="GO" id="GO:0006515">
    <property type="term" value="P:protein quality control for misfolded or incompletely synthesized proteins"/>
    <property type="evidence" value="ECO:0007669"/>
    <property type="project" value="UniProtKB-UniRule"/>
</dbReference>
<dbReference type="GO" id="GO:0072344">
    <property type="term" value="P:rescue of stalled ribosome"/>
    <property type="evidence" value="ECO:0007669"/>
    <property type="project" value="UniProtKB-UniRule"/>
</dbReference>
<dbReference type="InterPro" id="IPR018171">
    <property type="entry name" value="Pept_tRNA_hydro_CS"/>
</dbReference>
<dbReference type="EMBL" id="MHKK01000060">
    <property type="protein sequence ID" value="OGY88603.1"/>
    <property type="molecule type" value="Genomic_DNA"/>
</dbReference>
<dbReference type="InterPro" id="IPR001328">
    <property type="entry name" value="Pept_tRNA_hydro"/>
</dbReference>
<comment type="catalytic activity">
    <reaction evidence="7 8">
        <text>an N-acyl-L-alpha-aminoacyl-tRNA + H2O = an N-acyl-L-amino acid + a tRNA + H(+)</text>
        <dbReference type="Rhea" id="RHEA:54448"/>
        <dbReference type="Rhea" id="RHEA-COMP:10123"/>
        <dbReference type="Rhea" id="RHEA-COMP:13883"/>
        <dbReference type="ChEBI" id="CHEBI:15377"/>
        <dbReference type="ChEBI" id="CHEBI:15378"/>
        <dbReference type="ChEBI" id="CHEBI:59874"/>
        <dbReference type="ChEBI" id="CHEBI:78442"/>
        <dbReference type="ChEBI" id="CHEBI:138191"/>
        <dbReference type="EC" id="3.1.1.29"/>
    </reaction>
</comment>
<comment type="subcellular location">
    <subcellularLocation>
        <location evidence="7">Cytoplasm</location>
    </subcellularLocation>
</comment>
<dbReference type="AlphaFoldDB" id="A0A1G2BHB2"/>
<evidence type="ECO:0000256" key="4">
    <source>
        <dbReference type="ARBA" id="ARBA00022884"/>
    </source>
</evidence>
<comment type="subunit">
    <text evidence="7">Monomer.</text>
</comment>
<name>A0A1G2BHB2_9BACT</name>
<comment type="function">
    <text evidence="7">Catalyzes the release of premature peptidyl moieties from peptidyl-tRNA molecules trapped in stalled 50S ribosomal subunits, and thus maintains levels of free tRNAs and 50S ribosomes.</text>
</comment>
<protein>
    <recommendedName>
        <fullName evidence="6 7">Peptidyl-tRNA hydrolase</fullName>
        <shortName evidence="7">Pth</shortName>
        <ecNumber evidence="1 7">3.1.1.29</ecNumber>
    </recommendedName>
</protein>
<keyword evidence="3 7" id="KW-0378">Hydrolase</keyword>
<dbReference type="SUPFAM" id="SSF53178">
    <property type="entry name" value="Peptidyl-tRNA hydrolase-like"/>
    <property type="match status" value="1"/>
</dbReference>
<feature type="binding site" evidence="7">
    <location>
        <position position="65"/>
    </location>
    <ligand>
        <name>tRNA</name>
        <dbReference type="ChEBI" id="CHEBI:17843"/>
    </ligand>
</feature>
<dbReference type="PANTHER" id="PTHR17224">
    <property type="entry name" value="PEPTIDYL-TRNA HYDROLASE"/>
    <property type="match status" value="1"/>
</dbReference>
<dbReference type="GO" id="GO:0004045">
    <property type="term" value="F:peptidyl-tRNA hydrolase activity"/>
    <property type="evidence" value="ECO:0007669"/>
    <property type="project" value="UniProtKB-UniRule"/>
</dbReference>
<reference evidence="10 11" key="1">
    <citation type="journal article" date="2016" name="Nat. Commun.">
        <title>Thousands of microbial genomes shed light on interconnected biogeochemical processes in an aquifer system.</title>
        <authorList>
            <person name="Anantharaman K."/>
            <person name="Brown C.T."/>
            <person name="Hug L.A."/>
            <person name="Sharon I."/>
            <person name="Castelle C.J."/>
            <person name="Probst A.J."/>
            <person name="Thomas B.C."/>
            <person name="Singh A."/>
            <person name="Wilkins M.J."/>
            <person name="Karaoz U."/>
            <person name="Brodie E.L."/>
            <person name="Williams K.H."/>
            <person name="Hubbard S.S."/>
            <person name="Banfield J.F."/>
        </authorList>
    </citation>
    <scope>NUCLEOTIDE SEQUENCE [LARGE SCALE GENOMIC DNA]</scope>
</reference>
<evidence type="ECO:0000256" key="5">
    <source>
        <dbReference type="ARBA" id="ARBA00038063"/>
    </source>
</evidence>
<dbReference type="HAMAP" id="MF_00083">
    <property type="entry name" value="Pept_tRNA_hydro_bact"/>
    <property type="match status" value="1"/>
</dbReference>
<feature type="site" description="Stabilizes the basic form of H active site to accept a proton" evidence="7">
    <location>
        <position position="92"/>
    </location>
</feature>
<sequence>MKLIIGLGNPGAKYKDTRHNFGARAVELLAKKLEANFKMSKKLNARVAAAKLDGADMLVALPQSFMNESGMPVSSLFHYYKVGSEDLIVVYDEIDLPFGTVRVGNFTSSGGHKGVQSIIDTLGTPAFARVRLGIGPQTGPAENYVLEKWSPDQHEKLPELLDRATDAIKELVQNGPEKAASKFN</sequence>